<dbReference type="SUPFAM" id="SSF118290">
    <property type="entry name" value="WRKY DNA-binding domain"/>
    <property type="match status" value="1"/>
</dbReference>
<dbReference type="PROSITE" id="PS50811">
    <property type="entry name" value="WRKY"/>
    <property type="match status" value="1"/>
</dbReference>
<keyword evidence="5" id="KW-0539">Nucleus</keyword>
<evidence type="ECO:0000256" key="5">
    <source>
        <dbReference type="ARBA" id="ARBA00023242"/>
    </source>
</evidence>
<evidence type="ECO:0000313" key="7">
    <source>
        <dbReference type="EMBL" id="KAJ0219991.1"/>
    </source>
</evidence>
<dbReference type="GO" id="GO:0000976">
    <property type="term" value="F:transcription cis-regulatory region binding"/>
    <property type="evidence" value="ECO:0000318"/>
    <property type="project" value="GO_Central"/>
</dbReference>
<dbReference type="GO" id="GO:1900457">
    <property type="term" value="P:regulation of brassinosteroid mediated signaling pathway"/>
    <property type="evidence" value="ECO:0000318"/>
    <property type="project" value="GO_Central"/>
</dbReference>
<dbReference type="Proteomes" id="UP000235145">
    <property type="component" value="Unassembled WGS sequence"/>
</dbReference>
<dbReference type="InterPro" id="IPR036576">
    <property type="entry name" value="WRKY_dom_sf"/>
</dbReference>
<evidence type="ECO:0000259" key="6">
    <source>
        <dbReference type="PROSITE" id="PS50811"/>
    </source>
</evidence>
<sequence length="266" mass="30585">MDESKEKVVEILIRGRNYAKMLQNLLRRKVDNDGSVSVDNIMMEIMKSFVDSLLVLNSFHTGKFCRVPVSPHMGLACSLDWVPKFCSEETGKDLTLGVRKRRGSYKRRTIDSRVKTSCTIEDGYSWRKYGQKEILNSKFPRCYFRCTHKHVLGCKALKQVQKLEDETNMLHITYFGYHTCSPSNTFSHHGGVLDRKDSKIYHNLLDNPLTITNVQTNPSLEKDPSSPKDTESLTTLVWKEIMINDLECFKNYGILSDIPFANVFLS</sequence>
<dbReference type="EMBL" id="NBSK02000002">
    <property type="protein sequence ID" value="KAJ0219991.1"/>
    <property type="molecule type" value="Genomic_DNA"/>
</dbReference>
<dbReference type="AlphaFoldDB" id="A0A9R1W7I0"/>
<dbReference type="GO" id="GO:0042742">
    <property type="term" value="P:defense response to bacterium"/>
    <property type="evidence" value="ECO:0000318"/>
    <property type="project" value="GO_Central"/>
</dbReference>
<dbReference type="SMART" id="SM00774">
    <property type="entry name" value="WRKY"/>
    <property type="match status" value="1"/>
</dbReference>
<dbReference type="Pfam" id="PF03106">
    <property type="entry name" value="WRKY"/>
    <property type="match status" value="1"/>
</dbReference>
<feature type="domain" description="WRKY" evidence="6">
    <location>
        <begin position="115"/>
        <end position="178"/>
    </location>
</feature>
<accession>A0A9R1W7I0</accession>
<keyword evidence="3" id="KW-0238">DNA-binding</keyword>
<name>A0A9R1W7I0_LACSA</name>
<gene>
    <name evidence="7" type="ORF">LSAT_V11C200097120</name>
</gene>
<evidence type="ECO:0000256" key="3">
    <source>
        <dbReference type="ARBA" id="ARBA00023125"/>
    </source>
</evidence>
<proteinExistence type="predicted"/>
<dbReference type="PANTHER" id="PTHR31282">
    <property type="entry name" value="WRKY TRANSCRIPTION FACTOR 21-RELATED"/>
    <property type="match status" value="1"/>
</dbReference>
<keyword evidence="4" id="KW-0804">Transcription</keyword>
<dbReference type="InterPro" id="IPR044810">
    <property type="entry name" value="WRKY_plant"/>
</dbReference>
<dbReference type="Gramene" id="rna-gnl|WGS:NBSK|LSAT_2X126920_mrna">
    <property type="protein sequence ID" value="cds-PLY97178.1"/>
    <property type="gene ID" value="gene-LSAT_2X126920"/>
</dbReference>
<dbReference type="GO" id="GO:0009862">
    <property type="term" value="P:systemic acquired resistance, salicylic acid mediated signaling pathway"/>
    <property type="evidence" value="ECO:0000318"/>
    <property type="project" value="GO_Central"/>
</dbReference>
<evidence type="ECO:0000256" key="1">
    <source>
        <dbReference type="ARBA" id="ARBA00004123"/>
    </source>
</evidence>
<keyword evidence="2" id="KW-0805">Transcription regulation</keyword>
<dbReference type="Gene3D" id="2.20.25.80">
    <property type="entry name" value="WRKY domain"/>
    <property type="match status" value="1"/>
</dbReference>
<comment type="caution">
    <text evidence="7">The sequence shown here is derived from an EMBL/GenBank/DDBJ whole genome shotgun (WGS) entry which is preliminary data.</text>
</comment>
<dbReference type="GO" id="GO:0005634">
    <property type="term" value="C:nucleus"/>
    <property type="evidence" value="ECO:0000318"/>
    <property type="project" value="GO_Central"/>
</dbReference>
<dbReference type="GO" id="GO:0006355">
    <property type="term" value="P:regulation of DNA-templated transcription"/>
    <property type="evidence" value="ECO:0000318"/>
    <property type="project" value="GO_Central"/>
</dbReference>
<dbReference type="InterPro" id="IPR003657">
    <property type="entry name" value="WRKY_dom"/>
</dbReference>
<evidence type="ECO:0000313" key="8">
    <source>
        <dbReference type="Proteomes" id="UP000235145"/>
    </source>
</evidence>
<organism evidence="7 8">
    <name type="scientific">Lactuca sativa</name>
    <name type="common">Garden lettuce</name>
    <dbReference type="NCBI Taxonomy" id="4236"/>
    <lineage>
        <taxon>Eukaryota</taxon>
        <taxon>Viridiplantae</taxon>
        <taxon>Streptophyta</taxon>
        <taxon>Embryophyta</taxon>
        <taxon>Tracheophyta</taxon>
        <taxon>Spermatophyta</taxon>
        <taxon>Magnoliopsida</taxon>
        <taxon>eudicotyledons</taxon>
        <taxon>Gunneridae</taxon>
        <taxon>Pentapetalae</taxon>
        <taxon>asterids</taxon>
        <taxon>campanulids</taxon>
        <taxon>Asterales</taxon>
        <taxon>Asteraceae</taxon>
        <taxon>Cichorioideae</taxon>
        <taxon>Cichorieae</taxon>
        <taxon>Lactucinae</taxon>
        <taxon>Lactuca</taxon>
    </lineage>
</organism>
<evidence type="ECO:0000256" key="2">
    <source>
        <dbReference type="ARBA" id="ARBA00023015"/>
    </source>
</evidence>
<dbReference type="GO" id="GO:0003700">
    <property type="term" value="F:DNA-binding transcription factor activity"/>
    <property type="evidence" value="ECO:0000318"/>
    <property type="project" value="GO_Central"/>
</dbReference>
<protein>
    <recommendedName>
        <fullName evidence="6">WRKY domain-containing protein</fullName>
    </recommendedName>
</protein>
<keyword evidence="8" id="KW-1185">Reference proteome</keyword>
<comment type="subcellular location">
    <subcellularLocation>
        <location evidence="1">Nucleus</location>
    </subcellularLocation>
</comment>
<reference evidence="7 8" key="1">
    <citation type="journal article" date="2017" name="Nat. Commun.">
        <title>Genome assembly with in vitro proximity ligation data and whole-genome triplication in lettuce.</title>
        <authorList>
            <person name="Reyes-Chin-Wo S."/>
            <person name="Wang Z."/>
            <person name="Yang X."/>
            <person name="Kozik A."/>
            <person name="Arikit S."/>
            <person name="Song C."/>
            <person name="Xia L."/>
            <person name="Froenicke L."/>
            <person name="Lavelle D.O."/>
            <person name="Truco M.J."/>
            <person name="Xia R."/>
            <person name="Zhu S."/>
            <person name="Xu C."/>
            <person name="Xu H."/>
            <person name="Xu X."/>
            <person name="Cox K."/>
            <person name="Korf I."/>
            <person name="Meyers B.C."/>
            <person name="Michelmore R.W."/>
        </authorList>
    </citation>
    <scope>NUCLEOTIDE SEQUENCE [LARGE SCALE GENOMIC DNA]</scope>
    <source>
        <strain evidence="8">cv. Salinas</strain>
        <tissue evidence="7">Seedlings</tissue>
    </source>
</reference>
<evidence type="ECO:0000256" key="4">
    <source>
        <dbReference type="ARBA" id="ARBA00023163"/>
    </source>
</evidence>